<keyword evidence="7" id="KW-0677">Repeat</keyword>
<feature type="region of interest" description="Disordered" evidence="16">
    <location>
        <begin position="35"/>
        <end position="61"/>
    </location>
</feature>
<dbReference type="PROSITE" id="PS51720">
    <property type="entry name" value="G_AIG1"/>
    <property type="match status" value="1"/>
</dbReference>
<dbReference type="Gene3D" id="1.10.10.60">
    <property type="entry name" value="Homeodomain-like"/>
    <property type="match status" value="1"/>
</dbReference>
<evidence type="ECO:0000256" key="14">
    <source>
        <dbReference type="ARBA" id="ARBA00073539"/>
    </source>
</evidence>
<name>A0A4U5VTN8_COLLU</name>
<gene>
    <name evidence="19" type="ORF">D9C73_026110</name>
</gene>
<evidence type="ECO:0000256" key="4">
    <source>
        <dbReference type="ARBA" id="ARBA00004555"/>
    </source>
</evidence>
<keyword evidence="17" id="KW-1133">Transmembrane helix</keyword>
<comment type="function">
    <text evidence="13">Exerts an anti-apoptotic effect in the immune system and is involved in responses to infections.</text>
</comment>
<evidence type="ECO:0000256" key="2">
    <source>
        <dbReference type="ARBA" id="ARBA00004240"/>
    </source>
</evidence>
<evidence type="ECO:0000259" key="18">
    <source>
        <dbReference type="PROSITE" id="PS51720"/>
    </source>
</evidence>
<evidence type="ECO:0000313" key="19">
    <source>
        <dbReference type="EMBL" id="TKS91691.1"/>
    </source>
</evidence>
<evidence type="ECO:0000313" key="20">
    <source>
        <dbReference type="Proteomes" id="UP000298787"/>
    </source>
</evidence>
<feature type="compositionally biased region" description="Gly residues" evidence="16">
    <location>
        <begin position="49"/>
        <end position="59"/>
    </location>
</feature>
<dbReference type="CDD" id="cd01852">
    <property type="entry name" value="AIG1"/>
    <property type="match status" value="1"/>
</dbReference>
<evidence type="ECO:0000256" key="10">
    <source>
        <dbReference type="ARBA" id="ARBA00023034"/>
    </source>
</evidence>
<keyword evidence="9" id="KW-0256">Endoplasmic reticulum</keyword>
<dbReference type="Pfam" id="PF13837">
    <property type="entry name" value="Myb_DNA-bind_4"/>
    <property type="match status" value="1"/>
</dbReference>
<dbReference type="InterPro" id="IPR044822">
    <property type="entry name" value="Myb_DNA-bind_4"/>
</dbReference>
<evidence type="ECO:0000256" key="11">
    <source>
        <dbReference type="ARBA" id="ARBA00023128"/>
    </source>
</evidence>
<evidence type="ECO:0000256" key="8">
    <source>
        <dbReference type="ARBA" id="ARBA00022741"/>
    </source>
</evidence>
<evidence type="ECO:0000256" key="12">
    <source>
        <dbReference type="ARBA" id="ARBA00023134"/>
    </source>
</evidence>
<accession>A0A4U5VTN8</accession>
<dbReference type="GO" id="GO:0005525">
    <property type="term" value="F:GTP binding"/>
    <property type="evidence" value="ECO:0007669"/>
    <property type="project" value="UniProtKB-KW"/>
</dbReference>
<reference evidence="19 20" key="1">
    <citation type="submission" date="2019-01" db="EMBL/GenBank/DDBJ databases">
        <title>Genome Assembly of Collichthys lucidus.</title>
        <authorList>
            <person name="Cai M."/>
            <person name="Xiao S."/>
        </authorList>
    </citation>
    <scope>NUCLEOTIDE SEQUENCE [LARGE SCALE GENOMIC DNA]</scope>
    <source>
        <strain evidence="19">JT15FE1705JMU</strain>
        <tissue evidence="19">Muscle</tissue>
    </source>
</reference>
<dbReference type="SUPFAM" id="SSF52540">
    <property type="entry name" value="P-loop containing nucleoside triphosphate hydrolases"/>
    <property type="match status" value="1"/>
</dbReference>
<comment type="subcellular location">
    <subcellularLocation>
        <location evidence="3">Cytoplasm</location>
        <location evidence="3">Cytosol</location>
    </subcellularLocation>
    <subcellularLocation>
        <location evidence="2">Endoplasmic reticulum</location>
    </subcellularLocation>
    <subcellularLocation>
        <location evidence="4">Golgi apparatus</location>
    </subcellularLocation>
    <subcellularLocation>
        <location evidence="1">Mitochondrion</location>
    </subcellularLocation>
</comment>
<dbReference type="PANTHER" id="PTHR10903">
    <property type="entry name" value="GTPASE, IMAP FAMILY MEMBER-RELATED"/>
    <property type="match status" value="1"/>
</dbReference>
<dbReference type="Pfam" id="PF04548">
    <property type="entry name" value="AIG1"/>
    <property type="match status" value="1"/>
</dbReference>
<keyword evidence="8" id="KW-0547">Nucleotide-binding</keyword>
<feature type="region of interest" description="Disordered" evidence="16">
    <location>
        <begin position="405"/>
        <end position="424"/>
    </location>
</feature>
<organism evidence="19 20">
    <name type="scientific">Collichthys lucidus</name>
    <name type="common">Big head croaker</name>
    <name type="synonym">Sciaena lucida</name>
    <dbReference type="NCBI Taxonomy" id="240159"/>
    <lineage>
        <taxon>Eukaryota</taxon>
        <taxon>Metazoa</taxon>
        <taxon>Chordata</taxon>
        <taxon>Craniata</taxon>
        <taxon>Vertebrata</taxon>
        <taxon>Euteleostomi</taxon>
        <taxon>Actinopterygii</taxon>
        <taxon>Neopterygii</taxon>
        <taxon>Teleostei</taxon>
        <taxon>Neoteleostei</taxon>
        <taxon>Acanthomorphata</taxon>
        <taxon>Eupercaria</taxon>
        <taxon>Sciaenidae</taxon>
        <taxon>Collichthys</taxon>
    </lineage>
</organism>
<keyword evidence="20" id="KW-1185">Reference proteome</keyword>
<evidence type="ECO:0000256" key="16">
    <source>
        <dbReference type="SAM" id="MobiDB-lite"/>
    </source>
</evidence>
<dbReference type="EMBL" id="CM014100">
    <property type="protein sequence ID" value="TKS91691.1"/>
    <property type="molecule type" value="Genomic_DNA"/>
</dbReference>
<sequence length="915" mass="100602">MEGNLQGGSSCSRDVSTMHVKTEAVDENTSALVLGSQESPAPCGDTACRGGGGGGGGGVDQTAEELADTELQAATTATPVLLYPVSTDRFFTTSGDGKTYLKIAPASAMPPALSEKTLPSGSDFSSKAVLCLIEAVGRRWGLYETRERSQLFQSVQEEMASKGHVIPVEKIRRKWNNLIVTYKRVKDRSRETGHAKTSWEFFDLMDATLCDTVGTQIINNKRNRAGSALSALPGPLAKIAAKPQLPPPPSIIRPNGDFASTGVLESAGQGAISSQIINSTAAITSMTTASISPTNAPDLKPLIVLNSDIVTTSIHPATIVPSPSFISSPCFTETASTSPSLGLTSNTDLNTSRYVGRKAPSFSSGVIPFRLSNAPIGSNQNLLGLSSSFPPASSSLTSSVSTSLSATTTTSGAERQNQKVNEEQPGATLCQEILKRQEEQAYLDRVARRRVEAREKRRERREVRMAESLGRIATALELLSSKQDTVIALLQRLADRNVSFKKEDLNKERRTSSEQQKLRETWLSAARTMFLPTSLTYRLPGIKNSRRHLKVDVDDTFSVGCCKYCICLTEITDTDYPPSNRKSKHVVRCFLFVEFAEPLRIMLLGKSGVGKSSSGNTILGKKVFKSDMKVVRVTTQCEKVMGIVPDVPVCLTKKVKDVPVAVIDTPGFFETDSNMEVNVGKILQCYKLLEPGPHVFVLVVPVGRMTQEDRNTNALIEAKFGPRVWDYTIVLFTHGDRLEDQTINDMITESDANLRNFIRKCSGGFHVFNNKTQEDPEQVTSFIAKVQTLVALNGKKVYDKTMYPKEERQIQEKQEIILAERDAEIKHKEEQLKERYQGTELEAKKEKLWRMEESESRLAAERKIRNSLLWKAAITIIVLMILSLVAPVLLPITLIGILCLIVVMYRSTSYSKKND</sequence>
<dbReference type="GO" id="GO:0005783">
    <property type="term" value="C:endoplasmic reticulum"/>
    <property type="evidence" value="ECO:0007669"/>
    <property type="project" value="UniProtKB-SubCell"/>
</dbReference>
<evidence type="ECO:0000256" key="13">
    <source>
        <dbReference type="ARBA" id="ARBA00056809"/>
    </source>
</evidence>
<evidence type="ECO:0000256" key="1">
    <source>
        <dbReference type="ARBA" id="ARBA00004173"/>
    </source>
</evidence>
<evidence type="ECO:0000256" key="6">
    <source>
        <dbReference type="ARBA" id="ARBA00022490"/>
    </source>
</evidence>
<keyword evidence="11" id="KW-0496">Mitochondrion</keyword>
<dbReference type="AlphaFoldDB" id="A0A4U5VTN8"/>
<dbReference type="PANTHER" id="PTHR10903:SF190">
    <property type="entry name" value="GTPASE IMAP FAMILY MEMBER 4-LIKE"/>
    <property type="match status" value="1"/>
</dbReference>
<dbReference type="Gene3D" id="3.40.50.300">
    <property type="entry name" value="P-loop containing nucleotide triphosphate hydrolases"/>
    <property type="match status" value="1"/>
</dbReference>
<dbReference type="InterPro" id="IPR027417">
    <property type="entry name" value="P-loop_NTPase"/>
</dbReference>
<dbReference type="GO" id="GO:0005794">
    <property type="term" value="C:Golgi apparatus"/>
    <property type="evidence" value="ECO:0007669"/>
    <property type="project" value="UniProtKB-SubCell"/>
</dbReference>
<keyword evidence="17" id="KW-0812">Transmembrane</keyword>
<dbReference type="FunFam" id="3.40.50.300:FF:000536">
    <property type="entry name" value="GTPase IMAP family member 8"/>
    <property type="match status" value="1"/>
</dbReference>
<evidence type="ECO:0000256" key="15">
    <source>
        <dbReference type="ARBA" id="ARBA00077278"/>
    </source>
</evidence>
<dbReference type="STRING" id="240159.A0A4U5VTN8"/>
<feature type="domain" description="AIG1-type G" evidence="18">
    <location>
        <begin position="596"/>
        <end position="807"/>
    </location>
</feature>
<proteinExistence type="inferred from homology"/>
<dbReference type="Proteomes" id="UP000298787">
    <property type="component" value="Chromosome 23"/>
</dbReference>
<dbReference type="InterPro" id="IPR045058">
    <property type="entry name" value="GIMA/IAN/Toc"/>
</dbReference>
<evidence type="ECO:0000256" key="17">
    <source>
        <dbReference type="SAM" id="Phobius"/>
    </source>
</evidence>
<dbReference type="GO" id="GO:0005829">
    <property type="term" value="C:cytosol"/>
    <property type="evidence" value="ECO:0007669"/>
    <property type="project" value="UniProtKB-SubCell"/>
</dbReference>
<feature type="transmembrane region" description="Helical" evidence="17">
    <location>
        <begin position="872"/>
        <end position="905"/>
    </location>
</feature>
<comment type="similarity">
    <text evidence="5">Belongs to the TRAFAC class TrmE-Era-EngA-EngB-Septin-like GTPase superfamily. AIG1/Toc34/Toc159-like paraseptin GTPase family. IAN subfamily.</text>
</comment>
<dbReference type="GO" id="GO:0005739">
    <property type="term" value="C:mitochondrion"/>
    <property type="evidence" value="ECO:0007669"/>
    <property type="project" value="UniProtKB-SubCell"/>
</dbReference>
<evidence type="ECO:0000256" key="9">
    <source>
        <dbReference type="ARBA" id="ARBA00022824"/>
    </source>
</evidence>
<keyword evidence="10" id="KW-0333">Golgi apparatus</keyword>
<keyword evidence="6" id="KW-0963">Cytoplasm</keyword>
<protein>
    <recommendedName>
        <fullName evidence="14">GTPase IMAP family member 8</fullName>
    </recommendedName>
    <alternativeName>
        <fullName evidence="15">Immune-associated nucleotide-binding protein 9</fullName>
    </alternativeName>
</protein>
<evidence type="ECO:0000256" key="3">
    <source>
        <dbReference type="ARBA" id="ARBA00004514"/>
    </source>
</evidence>
<evidence type="ECO:0000256" key="7">
    <source>
        <dbReference type="ARBA" id="ARBA00022737"/>
    </source>
</evidence>
<dbReference type="InterPro" id="IPR006703">
    <property type="entry name" value="G_AIG1"/>
</dbReference>
<evidence type="ECO:0000256" key="5">
    <source>
        <dbReference type="ARBA" id="ARBA00008535"/>
    </source>
</evidence>
<keyword evidence="17" id="KW-0472">Membrane</keyword>
<keyword evidence="12" id="KW-0342">GTP-binding</keyword>